<reference evidence="1" key="1">
    <citation type="submission" date="2022-07" db="EMBL/GenBank/DDBJ databases">
        <title>Genome Sequence of Lecanicillium saksenae.</title>
        <authorList>
            <person name="Buettner E."/>
        </authorList>
    </citation>
    <scope>NUCLEOTIDE SEQUENCE</scope>
    <source>
        <strain evidence="1">VT-O1</strain>
    </source>
</reference>
<dbReference type="EMBL" id="JANAKD010000489">
    <property type="protein sequence ID" value="KAJ3493420.1"/>
    <property type="molecule type" value="Genomic_DNA"/>
</dbReference>
<name>A0ACC1QX04_9HYPO</name>
<evidence type="ECO:0000313" key="2">
    <source>
        <dbReference type="Proteomes" id="UP001148737"/>
    </source>
</evidence>
<comment type="caution">
    <text evidence="1">The sequence shown here is derived from an EMBL/GenBank/DDBJ whole genome shotgun (WGS) entry which is preliminary data.</text>
</comment>
<proteinExistence type="predicted"/>
<accession>A0ACC1QX04</accession>
<organism evidence="1 2">
    <name type="scientific">Lecanicillium saksenae</name>
    <dbReference type="NCBI Taxonomy" id="468837"/>
    <lineage>
        <taxon>Eukaryota</taxon>
        <taxon>Fungi</taxon>
        <taxon>Dikarya</taxon>
        <taxon>Ascomycota</taxon>
        <taxon>Pezizomycotina</taxon>
        <taxon>Sordariomycetes</taxon>
        <taxon>Hypocreomycetidae</taxon>
        <taxon>Hypocreales</taxon>
        <taxon>Cordycipitaceae</taxon>
        <taxon>Lecanicillium</taxon>
    </lineage>
</organism>
<gene>
    <name evidence="1" type="ORF">NLG97_g4743</name>
</gene>
<dbReference type="Proteomes" id="UP001148737">
    <property type="component" value="Unassembled WGS sequence"/>
</dbReference>
<keyword evidence="2" id="KW-1185">Reference proteome</keyword>
<sequence>MPPLPFRPGRILIGQLVPHLGIGDDSGVQPCVYPAADGTEKFGDLLVKDEKDLELKLQSRQLFAIELDGHGPFEPLVRGSTIAVSKLLPVLCKQDVPIIRCIGLNYMKHIQEGGRKPPPYPSVFIKPNTCLASFSDDIPIPEIAQEGTLDYEGELAIVIGKEGRNIEKEAALDHVAGYCTSNDVSNRSWQRDPAKAGVVPQWCFSKGFDKFAPLGPMIVSPSVVGDASGLHLQTLVNGEERQNSPTNDLLFGVKELVSFCSQGTTLEVGTVILTGTPSGVAMGMKEPKYLKDGDEVEVRISHLGSVRNRMVFEK</sequence>
<evidence type="ECO:0000313" key="1">
    <source>
        <dbReference type="EMBL" id="KAJ3493420.1"/>
    </source>
</evidence>
<protein>
    <submittedName>
        <fullName evidence="1">Uncharacterized protein</fullName>
    </submittedName>
</protein>